<feature type="transmembrane region" description="Helical" evidence="1">
    <location>
        <begin position="93"/>
        <end position="115"/>
    </location>
</feature>
<sequence>MAPLITLVGTWLVLRVIGLLGVAALDGWHPALRGGIAAMFLLTAAAHFSPKRRNDLIAMVPPGLPRRGTLVSVTGAGEAAGAIGLLLPATYRPAAACLALLLVLMFPANVHAARAGASIGGRAVTPLVPRAAMQLLFVACCIAVALF</sequence>
<evidence type="ECO:0000313" key="3">
    <source>
        <dbReference type="Proteomes" id="UP000321328"/>
    </source>
</evidence>
<keyword evidence="3" id="KW-1185">Reference proteome</keyword>
<dbReference type="AlphaFoldDB" id="A0A511D3Y2"/>
<accession>A0A511D3Y2</accession>
<keyword evidence="1" id="KW-0472">Membrane</keyword>
<dbReference type="OrthoDB" id="129693at2"/>
<feature type="transmembrane region" description="Helical" evidence="1">
    <location>
        <begin position="127"/>
        <end position="146"/>
    </location>
</feature>
<proteinExistence type="predicted"/>
<protein>
    <recommendedName>
        <fullName evidence="4">DoxX family protein</fullName>
    </recommendedName>
</protein>
<dbReference type="EMBL" id="BJVI01000039">
    <property type="protein sequence ID" value="GEL19511.1"/>
    <property type="molecule type" value="Genomic_DNA"/>
</dbReference>
<gene>
    <name evidence="2" type="ORF">PA7_33480</name>
</gene>
<evidence type="ECO:0008006" key="4">
    <source>
        <dbReference type="Google" id="ProtNLM"/>
    </source>
</evidence>
<dbReference type="PANTHER" id="PTHR36974">
    <property type="entry name" value="MEMBRANE PROTEIN-RELATED"/>
    <property type="match status" value="1"/>
</dbReference>
<dbReference type="Proteomes" id="UP000321328">
    <property type="component" value="Unassembled WGS sequence"/>
</dbReference>
<reference evidence="2 3" key="1">
    <citation type="submission" date="2019-07" db="EMBL/GenBank/DDBJ databases">
        <title>Whole genome shotgun sequence of Pseudonocardia asaccharolytica NBRC 16224.</title>
        <authorList>
            <person name="Hosoyama A."/>
            <person name="Uohara A."/>
            <person name="Ohji S."/>
            <person name="Ichikawa N."/>
        </authorList>
    </citation>
    <scope>NUCLEOTIDE SEQUENCE [LARGE SCALE GENOMIC DNA]</scope>
    <source>
        <strain evidence="2 3">NBRC 16224</strain>
    </source>
</reference>
<organism evidence="2 3">
    <name type="scientific">Pseudonocardia asaccharolytica DSM 44247 = NBRC 16224</name>
    <dbReference type="NCBI Taxonomy" id="1123024"/>
    <lineage>
        <taxon>Bacteria</taxon>
        <taxon>Bacillati</taxon>
        <taxon>Actinomycetota</taxon>
        <taxon>Actinomycetes</taxon>
        <taxon>Pseudonocardiales</taxon>
        <taxon>Pseudonocardiaceae</taxon>
        <taxon>Pseudonocardia</taxon>
    </lineage>
</organism>
<dbReference type="RefSeq" id="WP_028930621.1">
    <property type="nucleotide sequence ID" value="NZ_AUII01000012.1"/>
</dbReference>
<comment type="caution">
    <text evidence="2">The sequence shown here is derived from an EMBL/GenBank/DDBJ whole genome shotgun (WGS) entry which is preliminary data.</text>
</comment>
<dbReference type="PANTHER" id="PTHR36974:SF1">
    <property type="entry name" value="DOXX FAMILY MEMBRANE PROTEIN"/>
    <property type="match status" value="1"/>
</dbReference>
<evidence type="ECO:0000313" key="2">
    <source>
        <dbReference type="EMBL" id="GEL19511.1"/>
    </source>
</evidence>
<keyword evidence="1" id="KW-1133">Transmembrane helix</keyword>
<name>A0A511D3Y2_9PSEU</name>
<keyword evidence="1" id="KW-0812">Transmembrane</keyword>
<evidence type="ECO:0000256" key="1">
    <source>
        <dbReference type="SAM" id="Phobius"/>
    </source>
</evidence>